<sequence>MRVNTRMKKRGAVVAAAAGAAFLMGVSPAMAGTDAIAYTNDAGWGGWAKFVSNGDRLDVCDTRADGKRVHGELLYTTSTGSYRRVVEDANGADNSCGSGSWDLPEGTRVTVRVCLKDGADGREEYCATKQGGVA</sequence>
<dbReference type="AlphaFoldDB" id="A0A124ECX0"/>
<proteinExistence type="predicted"/>
<accession>A0A124ECX0</accession>
<keyword evidence="1" id="KW-0732">Signal</keyword>
<dbReference type="EMBL" id="LNSV01000019">
    <property type="protein sequence ID" value="KUH38903.1"/>
    <property type="molecule type" value="Genomic_DNA"/>
</dbReference>
<evidence type="ECO:0000313" key="2">
    <source>
        <dbReference type="EMBL" id="KUH38903.1"/>
    </source>
</evidence>
<dbReference type="OrthoDB" id="4225954at2"/>
<protein>
    <recommendedName>
        <fullName evidence="4">Secreted protein</fullName>
    </recommendedName>
</protein>
<evidence type="ECO:0008006" key="4">
    <source>
        <dbReference type="Google" id="ProtNLM"/>
    </source>
</evidence>
<evidence type="ECO:0000256" key="1">
    <source>
        <dbReference type="SAM" id="SignalP"/>
    </source>
</evidence>
<evidence type="ECO:0000313" key="3">
    <source>
        <dbReference type="Proteomes" id="UP000054011"/>
    </source>
</evidence>
<gene>
    <name evidence="2" type="ORF">ATE80_10100</name>
</gene>
<comment type="caution">
    <text evidence="2">The sequence shown here is derived from an EMBL/GenBank/DDBJ whole genome shotgun (WGS) entry which is preliminary data.</text>
</comment>
<feature type="chain" id="PRO_5007170923" description="Secreted protein" evidence="1">
    <location>
        <begin position="32"/>
        <end position="134"/>
    </location>
</feature>
<feature type="signal peptide" evidence="1">
    <location>
        <begin position="1"/>
        <end position="31"/>
    </location>
</feature>
<dbReference type="RefSeq" id="WP_058941833.1">
    <property type="nucleotide sequence ID" value="NZ_LNSV01000019.1"/>
</dbReference>
<keyword evidence="3" id="KW-1185">Reference proteome</keyword>
<name>A0A124ECX0_9ACTN</name>
<dbReference type="Proteomes" id="UP000054011">
    <property type="component" value="Unassembled WGS sequence"/>
</dbReference>
<reference evidence="2 3" key="1">
    <citation type="submission" date="2015-11" db="EMBL/GenBank/DDBJ databases">
        <title>Genome-wide analysis reveals the secondary metabolome in Streptomyces kanasensis ZX01.</title>
        <authorList>
            <person name="Zhang G."/>
            <person name="Han L."/>
            <person name="Feng J."/>
            <person name="Zhang X."/>
        </authorList>
    </citation>
    <scope>NUCLEOTIDE SEQUENCE [LARGE SCALE GENOMIC DNA]</scope>
    <source>
        <strain evidence="2 3">ZX01</strain>
    </source>
</reference>
<organism evidence="2 3">
    <name type="scientific">Streptomyces kanasensis</name>
    <dbReference type="NCBI Taxonomy" id="936756"/>
    <lineage>
        <taxon>Bacteria</taxon>
        <taxon>Bacillati</taxon>
        <taxon>Actinomycetota</taxon>
        <taxon>Actinomycetes</taxon>
        <taxon>Kitasatosporales</taxon>
        <taxon>Streptomycetaceae</taxon>
        <taxon>Streptomyces</taxon>
    </lineage>
</organism>